<feature type="compositionally biased region" description="Basic and acidic residues" evidence="1">
    <location>
        <begin position="640"/>
        <end position="692"/>
    </location>
</feature>
<feature type="region of interest" description="Disordered" evidence="1">
    <location>
        <begin position="1592"/>
        <end position="1890"/>
    </location>
</feature>
<feature type="region of interest" description="Disordered" evidence="1">
    <location>
        <begin position="2468"/>
        <end position="2780"/>
    </location>
</feature>
<feature type="compositionally biased region" description="Basic and acidic residues" evidence="1">
    <location>
        <begin position="168"/>
        <end position="200"/>
    </location>
</feature>
<feature type="region of interest" description="Disordered" evidence="1">
    <location>
        <begin position="590"/>
        <end position="708"/>
    </location>
</feature>
<comment type="caution">
    <text evidence="3">The sequence shown here is derived from an EMBL/GenBank/DDBJ whole genome shotgun (WGS) entry which is preliminary data.</text>
</comment>
<feature type="region of interest" description="Disordered" evidence="1">
    <location>
        <begin position="2077"/>
        <end position="2286"/>
    </location>
</feature>
<feature type="compositionally biased region" description="Polar residues" evidence="1">
    <location>
        <begin position="863"/>
        <end position="877"/>
    </location>
</feature>
<feature type="compositionally biased region" description="Basic and acidic residues" evidence="1">
    <location>
        <begin position="2538"/>
        <end position="2550"/>
    </location>
</feature>
<feature type="region of interest" description="Disordered" evidence="1">
    <location>
        <begin position="1074"/>
        <end position="1157"/>
    </location>
</feature>
<feature type="compositionally biased region" description="Basic and acidic residues" evidence="1">
    <location>
        <begin position="2264"/>
        <end position="2286"/>
    </location>
</feature>
<feature type="compositionally biased region" description="Acidic residues" evidence="1">
    <location>
        <begin position="2684"/>
        <end position="2693"/>
    </location>
</feature>
<feature type="compositionally biased region" description="Basic and acidic residues" evidence="1">
    <location>
        <begin position="475"/>
        <end position="497"/>
    </location>
</feature>
<feature type="compositionally biased region" description="Basic and acidic residues" evidence="1">
    <location>
        <begin position="1147"/>
        <end position="1157"/>
    </location>
</feature>
<feature type="region of interest" description="Disordered" evidence="1">
    <location>
        <begin position="464"/>
        <end position="558"/>
    </location>
</feature>
<feature type="compositionally biased region" description="Acidic residues" evidence="1">
    <location>
        <begin position="1816"/>
        <end position="1827"/>
    </location>
</feature>
<evidence type="ECO:0000313" key="4">
    <source>
        <dbReference type="Proteomes" id="UP000225706"/>
    </source>
</evidence>
<keyword evidence="4" id="KW-1185">Reference proteome</keyword>
<feature type="compositionally biased region" description="Basic and acidic residues" evidence="1">
    <location>
        <begin position="408"/>
        <end position="429"/>
    </location>
</feature>
<dbReference type="PANTHER" id="PTHR12505:SF24">
    <property type="entry name" value="PROTEIN WINGED EYE"/>
    <property type="match status" value="1"/>
</dbReference>
<dbReference type="InterPro" id="IPR001025">
    <property type="entry name" value="BAH_dom"/>
</dbReference>
<dbReference type="SMART" id="SM00439">
    <property type="entry name" value="BAH"/>
    <property type="match status" value="1"/>
</dbReference>
<feature type="compositionally biased region" description="Polar residues" evidence="1">
    <location>
        <begin position="145"/>
        <end position="161"/>
    </location>
</feature>
<dbReference type="GO" id="GO:0003682">
    <property type="term" value="F:chromatin binding"/>
    <property type="evidence" value="ECO:0007669"/>
    <property type="project" value="InterPro"/>
</dbReference>
<feature type="compositionally biased region" description="Basic residues" evidence="1">
    <location>
        <begin position="2528"/>
        <end position="2537"/>
    </location>
</feature>
<feature type="compositionally biased region" description="Basic and acidic residues" evidence="1">
    <location>
        <begin position="820"/>
        <end position="838"/>
    </location>
</feature>
<organism evidence="3 4">
    <name type="scientific">Stylophora pistillata</name>
    <name type="common">Smooth cauliflower coral</name>
    <dbReference type="NCBI Taxonomy" id="50429"/>
    <lineage>
        <taxon>Eukaryota</taxon>
        <taxon>Metazoa</taxon>
        <taxon>Cnidaria</taxon>
        <taxon>Anthozoa</taxon>
        <taxon>Hexacorallia</taxon>
        <taxon>Scleractinia</taxon>
        <taxon>Astrocoeniina</taxon>
        <taxon>Pocilloporidae</taxon>
        <taxon>Stylophora</taxon>
    </lineage>
</organism>
<feature type="compositionally biased region" description="Basic and acidic residues" evidence="1">
    <location>
        <begin position="2013"/>
        <end position="2027"/>
    </location>
</feature>
<feature type="compositionally biased region" description="Basic and acidic residues" evidence="1">
    <location>
        <begin position="2318"/>
        <end position="2335"/>
    </location>
</feature>
<feature type="compositionally biased region" description="Polar residues" evidence="1">
    <location>
        <begin position="1223"/>
        <end position="1249"/>
    </location>
</feature>
<feature type="compositionally biased region" description="Basic and acidic residues" evidence="1">
    <location>
        <begin position="1251"/>
        <end position="1260"/>
    </location>
</feature>
<dbReference type="InterPro" id="IPR048924">
    <property type="entry name" value="BAHCC1-like_Tudor"/>
</dbReference>
<feature type="compositionally biased region" description="Polar residues" evidence="1">
    <location>
        <begin position="2112"/>
        <end position="2125"/>
    </location>
</feature>
<evidence type="ECO:0000256" key="1">
    <source>
        <dbReference type="SAM" id="MobiDB-lite"/>
    </source>
</evidence>
<feature type="compositionally biased region" description="Basic residues" evidence="1">
    <location>
        <begin position="2170"/>
        <end position="2187"/>
    </location>
</feature>
<feature type="compositionally biased region" description="Basic and acidic residues" evidence="1">
    <location>
        <begin position="1074"/>
        <end position="1085"/>
    </location>
</feature>
<accession>A0A2B4STY0</accession>
<sequence length="2954" mass="329427">MERSPEKSALLSTKVHSLEAKTANPRQHFAHEAVTTNPIIRQLKAFSSQSTLENGSNSAGFPSSEVGIARNSEFISPLQAQYYSPTVPSAAIPMSLPYGMFTGQGMDPRALSAGNFPYAYGNPMIYFQNFATGYGHTQRGKNSEETTGSDKSNNPSSQLRSTDALARSTKEHMRTESVIKTVTDKQDTPKKQSDVDKRISAEAQGSSVPLRYPDRGKGNEVGNSDDGRAKGPLLRDISLRDASGNEDLPRRDKQSTVGEYDRTRDKLPKAKGFEHLAVDSNGNKRPTNAASFSSYEKGYTSEARSSPYPANEPPTLVPYHNALPPKTSSNTTHSNVPSTMPKLTPIAPRISNDSPLTVPHSSESEHKSSSYAAWRPNYTHLSNSAPVMTSHGSTVSWTANYPGVKQASGDKTEENGWRAKQPTRDERDQNWTSGYENAQKHAARNFYSMQPWDRQAYYGTLPPQLRASGVTDKGFGGKDVEEDSRDVLRDSSRDSSRDSMTSAEHLQAKLTKATYKFGSGQSSLRKENDFGGGKIPIGANNDDYQRSQPFSSRNEKSVVGEYVNYNNKSEDGKGSNFVVVNSKEGSFRLSVERREGNQKYPKYEVVKTSRMEENRLSSSYYNSHDSRDLNDSSLIGIPRAELKSENEKEGVDRARTVDYSRGKDQSSYKEHAGRKSDSRELTSVGDGKKNNDRNNNSTSLSGFPFLKCNTVPNGEQARYVERSGPLRDKVFVPPNATFEMYERREQEMEKNGFRKSDMATAFSRNLVESNRLSKPAEEGVKRTEERRNLPRQDDTKSKLPTGRFESEKRAEPEEITSDNSDDRSRQLSRESASPDKRAQLRVQQSSDKVAVSSAAGDVRQRRLSSPLSEQRNTTAPSTAYGASMAPGLQSRRAANGGSEGHSRESAVESSLSGLGNQAAAQFLRMDGGAFPNPYFASMLAAPQGMPETPFLVLDPSMYSGMYRAPMMEAAAPGMFPPGAFADPVTGSIMVLHPESYVPVVAAENAAFMMDPRLHGMWPHLDEAQWQQFWQMMPAYQQQLKQQQLHERSKQELLFGKQASQFPFSAYPFYYGDKPFDPQRKGESQEGKSTSQQQKIRDVKQEQPESQSKEPAARSKPEATAPQEHAQRMPVSRDSESHVIGQQQETSNPREEKTALNNRWLKEVHQKLTEKQKAVQAKIDDQEQLAKQIKDYLSLDPAQFPFSGSQSSFFRDFAKVNLTVPVTTTSSRTQEVSRDSASPKTVSAAVTLSSLEKGRGEESQRAARGTPPIKTDQNGVVDRVKSPRPHPSAEAVITKEIVETPRRLEAQPNLVGERVVSRENREAPAGQIPLQFPQKMMTYENVSSERLVNEKPDLDSGRGRLEDSYRAHDRGLTASYNEINRNVSEEDLATNLETHLSRRKHCQRVDSYGELNSFAKTDYDRGERGLRLAEFTFRESLDSLEDNRGNLRALMTREKISPSHQLDSDSEFEDDDFNAKCELRRIASSFVPLQTDSENKENSTIFSLRPFRSEAERRKIRENIDRLRSMAKRRNSKDRITVFSRRKDLRSPTTILNSVTSAISDVAGVESVEKEMRMKLAELQKKYREKMRELARLQPKYGAEDGKSTPIKRGPGRPRKRKYFGAGSKGDKTSPVPTGGYNKEDEEHQSVIEAHSPDNAGPSDTESLVSKESEPPKKKKKRVKQKTSTERDSRGSAPPSRGLSPTEFPDFPAPAVKKKKSRKPTAADEESDLLLPKNKSINTKKRETGAGKRRKGSPTNDTVDQKSVSQLPNAARVPSPKELENSADFTKEPKTLTKNTKAKKPKPKKRARPKLTIEAPEVYEDDRTEEDLPPGCADTPCETPGGPSPNKGKKSKAANKKRKSTATTPPKTKFEFPEVTSQDESFSENSSVSPNDIAKEVAAIAARKQLEAAQKNTREASSDVDDEVFASNHDERDGLNLLAFASIDKTAKRRRSDAQSPSEDLSLKKRGRPKKPSESPTFDSEALVTPKKKKKKKIAVDQESTKEPKKKKKKKKKEAVPKEESVEEKLEEQPQVEQIELYVPQEEFEMKLPESSSATIDSEQDEEVFRSTTEINKEVGTAMLDFSTSREGDDVKGSTSSLLSDEWQPRRSERIFINSSVTTNSCSSPLSPVGKGSEFSYTKKVKKTSLSKGKTSRSGSQGEEELGENDVTQKSKTKTKKKKGPGKGKKKSSSITADFEDYEPLKVPRRARSKARQTFDFDDADEEEGEDLPEDEEAQEEGETDVEINVIDKVPTEEKAESPQVAHVENAEDGKPEVEVERMETDKNNDEELDVEMKEDQVAKEENSPMESKHGEVVLKSEEKNGIEETVKDNERKEQEETAPLERPVLPVDERFTFVVDELVEGTKLLLPVDFVFYPGRISTFNEPDFSVVSMMTGCPHKVKDIQPPGPEFLSIGTRVCAHWSPQYRCFYPGNVTEAPPDEKEVDGKIWIEFDDGDSGFFQLDEIKRIRPDFPVEEVDPTPPLPEKRPRSSSLGAAQAMALKDASSRRLKAEENTSEFSSGNESSGEVYAKRRRLRGKRKSKDDSWLVSKRSENNAIAKDSGATRGSSFRGKVKVLEKSDSEIVGSASKVKDNNQSGGDSKEGKVADALKQKVNRTRGKTETKVESKEAAKTAESSKNDLASVASAELKESEKKIHSSHSSLKADGYENNTKQSADKVADNTAESSDQGEDSEAVSDADTSKQEKGSRAGAKSSSRTSEMDLRKRSLNLSLNSSFRSSRTEGESPTRDAPFTSQDEDSESYSDTFDESPLVENKPFQPRLGRRRRSELDRLHVDMKFSGPLWQWSGRSSQNKRKGKGKKTFYKAIVRGDETICVNDCAVFMSNPTKNLNLPYVGKIESMWEGCGGNMVVRVKWFYHPEETKPGRRPTDGKQSLYRSTHVDENDVQTISHRCEVLTPEEFKRRSQSLDTPGTRTSLSDRVFCCIGSYDPNSETLQTEL</sequence>
<feature type="compositionally biased region" description="Basic and acidic residues" evidence="1">
    <location>
        <begin position="1094"/>
        <end position="1116"/>
    </location>
</feature>
<feature type="compositionally biased region" description="Polar residues" evidence="1">
    <location>
        <begin position="326"/>
        <end position="338"/>
    </location>
</feature>
<dbReference type="Pfam" id="PF01426">
    <property type="entry name" value="BAH"/>
    <property type="match status" value="1"/>
</dbReference>
<dbReference type="PANTHER" id="PTHR12505">
    <property type="entry name" value="PHD FINGER TRANSCRIPTION FACTOR"/>
    <property type="match status" value="1"/>
</dbReference>
<feature type="region of interest" description="Disordered" evidence="1">
    <location>
        <begin position="2318"/>
        <end position="2339"/>
    </location>
</feature>
<feature type="region of interest" description="Disordered" evidence="1">
    <location>
        <begin position="2045"/>
        <end position="2064"/>
    </location>
</feature>
<feature type="compositionally biased region" description="Low complexity" evidence="1">
    <location>
        <begin position="2724"/>
        <end position="2734"/>
    </location>
</feature>
<proteinExistence type="predicted"/>
<dbReference type="InterPro" id="IPR052429">
    <property type="entry name" value="BAH_domain_protein"/>
</dbReference>
<feature type="compositionally biased region" description="Basic and acidic residues" evidence="1">
    <location>
        <begin position="247"/>
        <end position="277"/>
    </location>
</feature>
<dbReference type="Pfam" id="PF21744">
    <property type="entry name" value="BAHCC1-like_Tudor"/>
    <property type="match status" value="1"/>
</dbReference>
<feature type="compositionally biased region" description="Basic and acidic residues" evidence="1">
    <location>
        <begin position="2501"/>
        <end position="2510"/>
    </location>
</feature>
<dbReference type="Gene3D" id="2.30.30.140">
    <property type="match status" value="1"/>
</dbReference>
<feature type="region of interest" description="Disordered" evidence="1">
    <location>
        <begin position="1906"/>
        <end position="2032"/>
    </location>
</feature>
<feature type="compositionally biased region" description="Basic and acidic residues" evidence="1">
    <location>
        <begin position="590"/>
        <end position="615"/>
    </location>
</feature>
<dbReference type="CDD" id="cd20397">
    <property type="entry name" value="Tudor_BAHCC1-like"/>
    <property type="match status" value="1"/>
</dbReference>
<feature type="compositionally biased region" description="Polar residues" evidence="1">
    <location>
        <begin position="280"/>
        <end position="294"/>
    </location>
</feature>
<dbReference type="PROSITE" id="PS51038">
    <property type="entry name" value="BAH"/>
    <property type="match status" value="1"/>
</dbReference>
<feature type="region of interest" description="Disordered" evidence="1">
    <location>
        <begin position="400"/>
        <end position="436"/>
    </location>
</feature>
<feature type="compositionally biased region" description="Polar residues" evidence="1">
    <location>
        <begin position="1874"/>
        <end position="1889"/>
    </location>
</feature>
<feature type="compositionally biased region" description="Basic residues" evidence="1">
    <location>
        <begin position="1846"/>
        <end position="1859"/>
    </location>
</feature>
<feature type="domain" description="BAH" evidence="2">
    <location>
        <begin position="2827"/>
        <end position="2954"/>
    </location>
</feature>
<feature type="compositionally biased region" description="Basic residues" evidence="1">
    <location>
        <begin position="1795"/>
        <end position="1808"/>
    </location>
</feature>
<feature type="compositionally biased region" description="Basic and acidic residues" evidence="1">
    <location>
        <begin position="1774"/>
        <end position="1790"/>
    </location>
</feature>
<dbReference type="Gene3D" id="2.30.30.490">
    <property type="match status" value="1"/>
</dbReference>
<protein>
    <submittedName>
        <fullName evidence="3">BAH and coiled-coil domain-containing protein 1</fullName>
    </submittedName>
</protein>
<dbReference type="EMBL" id="LSMT01000028">
    <property type="protein sequence ID" value="PFX32012.1"/>
    <property type="molecule type" value="Genomic_DNA"/>
</dbReference>
<feature type="compositionally biased region" description="Basic residues" evidence="1">
    <location>
        <begin position="1609"/>
        <end position="1618"/>
    </location>
</feature>
<feature type="compositionally biased region" description="Basic and acidic residues" evidence="1">
    <location>
        <begin position="774"/>
        <end position="797"/>
    </location>
</feature>
<gene>
    <name evidence="3" type="primary">BAHCC1</name>
    <name evidence="3" type="ORF">AWC38_SpisGene3135</name>
</gene>
<dbReference type="InterPro" id="IPR043151">
    <property type="entry name" value="BAH_sf"/>
</dbReference>
<feature type="compositionally biased region" description="Acidic residues" evidence="1">
    <location>
        <begin position="2751"/>
        <end position="2763"/>
    </location>
</feature>
<reference evidence="4" key="1">
    <citation type="journal article" date="2017" name="bioRxiv">
        <title>Comparative analysis of the genomes of Stylophora pistillata and Acropora digitifera provides evidence for extensive differences between species of corals.</title>
        <authorList>
            <person name="Voolstra C.R."/>
            <person name="Li Y."/>
            <person name="Liew Y.J."/>
            <person name="Baumgarten S."/>
            <person name="Zoccola D."/>
            <person name="Flot J.-F."/>
            <person name="Tambutte S."/>
            <person name="Allemand D."/>
            <person name="Aranda M."/>
        </authorList>
    </citation>
    <scope>NUCLEOTIDE SEQUENCE [LARGE SCALE GENOMIC DNA]</scope>
</reference>
<dbReference type="OrthoDB" id="5975244at2759"/>
<evidence type="ECO:0000259" key="2">
    <source>
        <dbReference type="PROSITE" id="PS51038"/>
    </source>
</evidence>
<feature type="compositionally biased region" description="Low complexity" evidence="1">
    <location>
        <begin position="2513"/>
        <end position="2524"/>
    </location>
</feature>
<feature type="compositionally biased region" description="Basic and acidic residues" evidence="1">
    <location>
        <begin position="2596"/>
        <end position="2607"/>
    </location>
</feature>
<feature type="compositionally biased region" description="Acidic residues" evidence="1">
    <location>
        <begin position="2215"/>
        <end position="2241"/>
    </location>
</feature>
<feature type="region of interest" description="Disordered" evidence="1">
    <location>
        <begin position="1223"/>
        <end position="1287"/>
    </location>
</feature>
<name>A0A2B4STY0_STYPI</name>
<feature type="compositionally biased region" description="Polar residues" evidence="1">
    <location>
        <begin position="1752"/>
        <end position="1767"/>
    </location>
</feature>
<dbReference type="Proteomes" id="UP000225706">
    <property type="component" value="Unassembled WGS sequence"/>
</dbReference>
<dbReference type="InterPro" id="IPR047419">
    <property type="entry name" value="Tudor_WGE"/>
</dbReference>
<feature type="compositionally biased region" description="Low complexity" evidence="1">
    <location>
        <begin position="2145"/>
        <end position="2155"/>
    </location>
</feature>
<feature type="compositionally biased region" description="Basic and acidic residues" evidence="1">
    <location>
        <begin position="1124"/>
        <end position="1136"/>
    </location>
</feature>
<feature type="compositionally biased region" description="Basic residues" evidence="1">
    <location>
        <begin position="2003"/>
        <end position="2012"/>
    </location>
</feature>
<feature type="compositionally biased region" description="Basic and acidic residues" evidence="1">
    <location>
        <begin position="1993"/>
        <end position="2002"/>
    </location>
</feature>
<feature type="compositionally biased region" description="Basic and acidic residues" evidence="1">
    <location>
        <begin position="2615"/>
        <end position="2634"/>
    </location>
</feature>
<feature type="region of interest" description="Disordered" evidence="1">
    <location>
        <begin position="137"/>
        <end position="371"/>
    </location>
</feature>
<feature type="region of interest" description="Disordered" evidence="1">
    <location>
        <begin position="764"/>
        <end position="911"/>
    </location>
</feature>
<evidence type="ECO:0000313" key="3">
    <source>
        <dbReference type="EMBL" id="PFX32012.1"/>
    </source>
</evidence>